<evidence type="ECO:0000256" key="11">
    <source>
        <dbReference type="PROSITE-ProRule" id="PRU01379"/>
    </source>
</evidence>
<evidence type="ECO:0000256" key="4">
    <source>
        <dbReference type="ARBA" id="ARBA00022670"/>
    </source>
</evidence>
<dbReference type="PANTHER" id="PTHR11705">
    <property type="entry name" value="PROTEASE FAMILY M14 CARBOXYPEPTIDASE A,B"/>
    <property type="match status" value="1"/>
</dbReference>
<dbReference type="PROSITE" id="PS00132">
    <property type="entry name" value="CARBOXYPEPT_ZN_1"/>
    <property type="match status" value="1"/>
</dbReference>
<dbReference type="FunFam" id="3.40.630.10:FF:000001">
    <property type="entry name" value="Carboxypeptidase B"/>
    <property type="match status" value="1"/>
</dbReference>
<keyword evidence="5" id="KW-0479">Metal-binding</keyword>
<evidence type="ECO:0000313" key="13">
    <source>
        <dbReference type="Proteomes" id="UP000515160"/>
    </source>
</evidence>
<keyword evidence="9" id="KW-0482">Metalloprotease</keyword>
<organism evidence="13 14">
    <name type="scientific">Drosophila albomicans</name>
    <name type="common">Fruit fly</name>
    <dbReference type="NCBI Taxonomy" id="7291"/>
    <lineage>
        <taxon>Eukaryota</taxon>
        <taxon>Metazoa</taxon>
        <taxon>Ecdysozoa</taxon>
        <taxon>Arthropoda</taxon>
        <taxon>Hexapoda</taxon>
        <taxon>Insecta</taxon>
        <taxon>Pterygota</taxon>
        <taxon>Neoptera</taxon>
        <taxon>Endopterygota</taxon>
        <taxon>Diptera</taxon>
        <taxon>Brachycera</taxon>
        <taxon>Muscomorpha</taxon>
        <taxon>Ephydroidea</taxon>
        <taxon>Drosophilidae</taxon>
        <taxon>Drosophila</taxon>
    </lineage>
</organism>
<keyword evidence="7" id="KW-0378">Hydrolase</keyword>
<evidence type="ECO:0000256" key="10">
    <source>
        <dbReference type="ARBA" id="ARBA00023157"/>
    </source>
</evidence>
<gene>
    <name evidence="14" type="primary">LOC117565569</name>
</gene>
<name>A0A6P8WAA6_DROAB</name>
<dbReference type="Pfam" id="PF00246">
    <property type="entry name" value="Peptidase_M14"/>
    <property type="match status" value="1"/>
</dbReference>
<evidence type="ECO:0000259" key="12">
    <source>
        <dbReference type="PROSITE" id="PS52035"/>
    </source>
</evidence>
<evidence type="ECO:0000256" key="5">
    <source>
        <dbReference type="ARBA" id="ARBA00022723"/>
    </source>
</evidence>
<keyword evidence="6" id="KW-0732">Signal</keyword>
<protein>
    <submittedName>
        <fullName evidence="14">Zinc carboxypeptidase-like</fullName>
    </submittedName>
</protein>
<evidence type="ECO:0000256" key="3">
    <source>
        <dbReference type="ARBA" id="ARBA00022645"/>
    </source>
</evidence>
<keyword evidence="13" id="KW-1185">Reference proteome</keyword>
<evidence type="ECO:0000256" key="8">
    <source>
        <dbReference type="ARBA" id="ARBA00022833"/>
    </source>
</evidence>
<dbReference type="InterPro" id="IPR057246">
    <property type="entry name" value="CARBOXYPEPT_ZN_1"/>
</dbReference>
<feature type="domain" description="Peptidase M14" evidence="12">
    <location>
        <begin position="53"/>
        <end position="347"/>
    </location>
</feature>
<dbReference type="GO" id="GO:0008270">
    <property type="term" value="F:zinc ion binding"/>
    <property type="evidence" value="ECO:0007669"/>
    <property type="project" value="InterPro"/>
</dbReference>
<dbReference type="RefSeq" id="XP_034100636.2">
    <property type="nucleotide sequence ID" value="XM_034244745.2"/>
</dbReference>
<dbReference type="SUPFAM" id="SSF53187">
    <property type="entry name" value="Zn-dependent exopeptidases"/>
    <property type="match status" value="1"/>
</dbReference>
<dbReference type="Gene3D" id="3.30.70.340">
    <property type="entry name" value="Metallocarboxypeptidase-like"/>
    <property type="match status" value="1"/>
</dbReference>
<proteinExistence type="inferred from homology"/>
<dbReference type="GeneID" id="117565569"/>
<accession>A0A6P8WAA6</accession>
<dbReference type="InterPro" id="IPR003146">
    <property type="entry name" value="M14A_act_pep"/>
</dbReference>
<evidence type="ECO:0000256" key="9">
    <source>
        <dbReference type="ARBA" id="ARBA00023049"/>
    </source>
</evidence>
<dbReference type="GO" id="GO:0005615">
    <property type="term" value="C:extracellular space"/>
    <property type="evidence" value="ECO:0007669"/>
    <property type="project" value="TreeGrafter"/>
</dbReference>
<dbReference type="AlphaFoldDB" id="A0A6P8WAA6"/>
<dbReference type="SMART" id="SM00631">
    <property type="entry name" value="Zn_pept"/>
    <property type="match status" value="1"/>
</dbReference>
<evidence type="ECO:0000256" key="6">
    <source>
        <dbReference type="ARBA" id="ARBA00022729"/>
    </source>
</evidence>
<comment type="cofactor">
    <cofactor evidence="1">
        <name>Zn(2+)</name>
        <dbReference type="ChEBI" id="CHEBI:29105"/>
    </cofactor>
</comment>
<keyword evidence="8" id="KW-0862">Zinc</keyword>
<dbReference type="Gene3D" id="3.40.630.10">
    <property type="entry name" value="Zn peptidases"/>
    <property type="match status" value="1"/>
</dbReference>
<dbReference type="InterPro" id="IPR000834">
    <property type="entry name" value="Peptidase_M14"/>
</dbReference>
<evidence type="ECO:0000256" key="2">
    <source>
        <dbReference type="ARBA" id="ARBA00005988"/>
    </source>
</evidence>
<evidence type="ECO:0000256" key="7">
    <source>
        <dbReference type="ARBA" id="ARBA00022801"/>
    </source>
</evidence>
<dbReference type="PRINTS" id="PR00765">
    <property type="entry name" value="CRBOXYPTASEA"/>
</dbReference>
<evidence type="ECO:0000313" key="14">
    <source>
        <dbReference type="RefSeq" id="XP_034100636.2"/>
    </source>
</evidence>
<keyword evidence="3" id="KW-0121">Carboxypeptidase</keyword>
<dbReference type="PROSITE" id="PS52035">
    <property type="entry name" value="PEPTIDASE_M14"/>
    <property type="match status" value="1"/>
</dbReference>
<feature type="active site" description="Proton donor/acceptor" evidence="11">
    <location>
        <position position="313"/>
    </location>
</feature>
<dbReference type="GO" id="GO:0006508">
    <property type="term" value="P:proteolysis"/>
    <property type="evidence" value="ECO:0007669"/>
    <property type="project" value="UniProtKB-KW"/>
</dbReference>
<dbReference type="SUPFAM" id="SSF54897">
    <property type="entry name" value="Protease propeptides/inhibitors"/>
    <property type="match status" value="1"/>
</dbReference>
<sequence>MHVMVDPSEVKRFLLFLKLYGISHEVLIANVQSIIDTETEANARYSNTFGWKRYNTLAEIETWLDGILEKYSNVTEEFVVGTSYEGRTIRGIKISYKEGNPGVIIESNIHANEWITSATATWFINELLSSENQVVRELAENHDWYIVPVLNVDGFVYSHEKNRMWRKTRQPSNFSSCIGVDPNRNYDSHWMQNDGASDDPCSQVYGGPHAYSEPEIKAMSEFIFSIKDKVNVLLAFHSYGQVLLSPYGHTAEEFPENYEDLMQVAKAYADAVGTLSYGSVFQYGSVASVLYQATGATNDWAYEQGILISYTIEFRDSGNFGFVLPPAFILPNCEETLTGIIALLGECQKLGYLDAK</sequence>
<dbReference type="GO" id="GO:0004181">
    <property type="term" value="F:metallocarboxypeptidase activity"/>
    <property type="evidence" value="ECO:0007669"/>
    <property type="project" value="InterPro"/>
</dbReference>
<dbReference type="PANTHER" id="PTHR11705:SF123">
    <property type="entry name" value="PEPTIDASE M14 CARBOXYPEPTIDASE A DOMAIN-CONTAINING PROTEIN-RELATED"/>
    <property type="match status" value="1"/>
</dbReference>
<dbReference type="CDD" id="cd03860">
    <property type="entry name" value="M14_CP_A-B_like"/>
    <property type="match status" value="1"/>
</dbReference>
<evidence type="ECO:0000256" key="1">
    <source>
        <dbReference type="ARBA" id="ARBA00001947"/>
    </source>
</evidence>
<reference evidence="14" key="1">
    <citation type="submission" date="2025-08" db="UniProtKB">
        <authorList>
            <consortium name="RefSeq"/>
        </authorList>
    </citation>
    <scope>IDENTIFICATION</scope>
    <source>
        <strain evidence="14">15112-1751.03</strain>
        <tissue evidence="14">Whole Adult</tissue>
    </source>
</reference>
<dbReference type="Proteomes" id="UP000515160">
    <property type="component" value="Chromosome 2L"/>
</dbReference>
<keyword evidence="4" id="KW-0645">Protease</keyword>
<keyword evidence="10" id="KW-1015">Disulfide bond</keyword>
<dbReference type="OrthoDB" id="3626597at2759"/>
<comment type="similarity">
    <text evidence="2 11">Belongs to the peptidase M14 family.</text>
</comment>
<dbReference type="Pfam" id="PF02244">
    <property type="entry name" value="Propep_M14"/>
    <property type="match status" value="1"/>
</dbReference>
<dbReference type="InterPro" id="IPR036990">
    <property type="entry name" value="M14A-like_propep"/>
</dbReference>